<protein>
    <submittedName>
        <fullName evidence="2">Uncharacterized protein</fullName>
    </submittedName>
</protein>
<dbReference type="EMBL" id="LR824012">
    <property type="protein sequence ID" value="CAD0198865.1"/>
    <property type="molecule type" value="Genomic_DNA"/>
</dbReference>
<evidence type="ECO:0000313" key="3">
    <source>
        <dbReference type="Proteomes" id="UP001154114"/>
    </source>
</evidence>
<sequence>MRKYRIIAGQTLKTALFSHINDILFVLKIITVGYFLLSGQLVVYIYTVVLQYCDNYKLLFSSLFVRSPQCRVSDSYLSFFFVYINLQFDFYSALWFEFLIKDLIRVPFLFFDVN</sequence>
<reference evidence="2" key="1">
    <citation type="submission" date="2021-12" db="EMBL/GenBank/DDBJ databases">
        <authorList>
            <person name="King R."/>
        </authorList>
    </citation>
    <scope>NUCLEOTIDE SEQUENCE</scope>
</reference>
<keyword evidence="3" id="KW-1185">Reference proteome</keyword>
<keyword evidence="1" id="KW-1133">Transmembrane helix</keyword>
<dbReference type="AlphaFoldDB" id="A0A9N8Q0N8"/>
<organism evidence="2 3">
    <name type="scientific">Chrysodeixis includens</name>
    <name type="common">Soybean looper</name>
    <name type="synonym">Pseudoplusia includens</name>
    <dbReference type="NCBI Taxonomy" id="689277"/>
    <lineage>
        <taxon>Eukaryota</taxon>
        <taxon>Metazoa</taxon>
        <taxon>Ecdysozoa</taxon>
        <taxon>Arthropoda</taxon>
        <taxon>Hexapoda</taxon>
        <taxon>Insecta</taxon>
        <taxon>Pterygota</taxon>
        <taxon>Neoptera</taxon>
        <taxon>Endopterygota</taxon>
        <taxon>Lepidoptera</taxon>
        <taxon>Glossata</taxon>
        <taxon>Ditrysia</taxon>
        <taxon>Noctuoidea</taxon>
        <taxon>Noctuidae</taxon>
        <taxon>Plusiinae</taxon>
        <taxon>Chrysodeixis</taxon>
    </lineage>
</organism>
<keyword evidence="1" id="KW-0472">Membrane</keyword>
<evidence type="ECO:0000313" key="2">
    <source>
        <dbReference type="EMBL" id="CAD0198865.1"/>
    </source>
</evidence>
<accession>A0A9N8Q0N8</accession>
<gene>
    <name evidence="2" type="ORF">CINC_LOCUS13136</name>
</gene>
<evidence type="ECO:0000256" key="1">
    <source>
        <dbReference type="SAM" id="Phobius"/>
    </source>
</evidence>
<feature type="transmembrane region" description="Helical" evidence="1">
    <location>
        <begin position="77"/>
        <end position="100"/>
    </location>
</feature>
<keyword evidence="1" id="KW-0812">Transmembrane</keyword>
<proteinExistence type="predicted"/>
<name>A0A9N8Q0N8_CHRIL</name>
<dbReference type="Proteomes" id="UP001154114">
    <property type="component" value="Chromosome 9"/>
</dbReference>
<feature type="transmembrane region" description="Helical" evidence="1">
    <location>
        <begin position="20"/>
        <end position="37"/>
    </location>
</feature>